<comment type="similarity">
    <text evidence="2">Belongs to the MotB family.</text>
</comment>
<evidence type="ECO:0000256" key="2">
    <source>
        <dbReference type="ARBA" id="ARBA00008914"/>
    </source>
</evidence>
<keyword evidence="3" id="KW-1003">Cell membrane</keyword>
<name>A0A2V5L647_9MICC</name>
<keyword evidence="11" id="KW-0966">Cell projection</keyword>
<dbReference type="PROSITE" id="PS51123">
    <property type="entry name" value="OMPA_2"/>
    <property type="match status" value="1"/>
</dbReference>
<dbReference type="OrthoDB" id="9815217at2"/>
<evidence type="ECO:0000256" key="8">
    <source>
        <dbReference type="SAM" id="MobiDB-lite"/>
    </source>
</evidence>
<dbReference type="PANTHER" id="PTHR30329:SF21">
    <property type="entry name" value="LIPOPROTEIN YIAD-RELATED"/>
    <property type="match status" value="1"/>
</dbReference>
<evidence type="ECO:0000313" key="11">
    <source>
        <dbReference type="EMBL" id="PYI66865.1"/>
    </source>
</evidence>
<evidence type="ECO:0000256" key="7">
    <source>
        <dbReference type="PROSITE-ProRule" id="PRU00473"/>
    </source>
</evidence>
<gene>
    <name evidence="11" type="ORF">CVV68_12260</name>
</gene>
<dbReference type="Gene3D" id="3.30.1330.60">
    <property type="entry name" value="OmpA-like domain"/>
    <property type="match status" value="1"/>
</dbReference>
<dbReference type="Pfam" id="PF13677">
    <property type="entry name" value="MotB_plug"/>
    <property type="match status" value="1"/>
</dbReference>
<keyword evidence="4 9" id="KW-0812">Transmembrane</keyword>
<protein>
    <submittedName>
        <fullName evidence="11">Flagellar motor protein MotB</fullName>
    </submittedName>
</protein>
<dbReference type="GO" id="GO:0005886">
    <property type="term" value="C:plasma membrane"/>
    <property type="evidence" value="ECO:0007669"/>
    <property type="project" value="UniProtKB-SubCell"/>
</dbReference>
<dbReference type="RefSeq" id="WP_110501296.1">
    <property type="nucleotide sequence ID" value="NZ_QJVD01000012.1"/>
</dbReference>
<accession>A0A2V5L647</accession>
<dbReference type="CDD" id="cd07185">
    <property type="entry name" value="OmpA_C-like"/>
    <property type="match status" value="1"/>
</dbReference>
<dbReference type="InterPro" id="IPR006665">
    <property type="entry name" value="OmpA-like"/>
</dbReference>
<dbReference type="Pfam" id="PF00691">
    <property type="entry name" value="OmpA"/>
    <property type="match status" value="1"/>
</dbReference>
<dbReference type="InterPro" id="IPR050330">
    <property type="entry name" value="Bact_OuterMem_StrucFunc"/>
</dbReference>
<dbReference type="Proteomes" id="UP000247832">
    <property type="component" value="Unassembled WGS sequence"/>
</dbReference>
<feature type="domain" description="OmpA-like" evidence="10">
    <location>
        <begin position="133"/>
        <end position="251"/>
    </location>
</feature>
<keyword evidence="6 7" id="KW-0472">Membrane</keyword>
<evidence type="ECO:0000256" key="1">
    <source>
        <dbReference type="ARBA" id="ARBA00004162"/>
    </source>
</evidence>
<feature type="transmembrane region" description="Helical" evidence="9">
    <location>
        <begin position="25"/>
        <end position="45"/>
    </location>
</feature>
<evidence type="ECO:0000313" key="12">
    <source>
        <dbReference type="Proteomes" id="UP000247832"/>
    </source>
</evidence>
<evidence type="ECO:0000256" key="9">
    <source>
        <dbReference type="SAM" id="Phobius"/>
    </source>
</evidence>
<keyword evidence="5 9" id="KW-1133">Transmembrane helix</keyword>
<keyword evidence="11" id="KW-0969">Cilium</keyword>
<dbReference type="InterPro" id="IPR025713">
    <property type="entry name" value="MotB-like_N_dom"/>
</dbReference>
<comment type="subcellular location">
    <subcellularLocation>
        <location evidence="1">Cell membrane</location>
        <topology evidence="1">Single-pass membrane protein</topology>
    </subcellularLocation>
</comment>
<evidence type="ECO:0000256" key="5">
    <source>
        <dbReference type="ARBA" id="ARBA00022989"/>
    </source>
</evidence>
<dbReference type="InterPro" id="IPR036737">
    <property type="entry name" value="OmpA-like_sf"/>
</dbReference>
<sequence>MSPGRGRNGKRRGGAPEHHPDERWMASYMDMVTVLMCLFIVLYAMSSVDSQKFSQLKDSLATGFGQVNVGKVDTATGVIVTPKDVGKEGSFTNDKLAQALAEVDKLTALRDEMHSRLAKAGLASNVEFAVDQRGLTVKLVGSQTFFLPDSPALSVRAERVLTAISPVLEKAKLEISIEGHAANAITGYPSVWELSSERAVGVLRYLVENSSIPGSTIGAVGYGASRQVNNDSTEALRELNRRVDIVVLSSQKEDVRALIPDALKVKANRP</sequence>
<reference evidence="11 12" key="1">
    <citation type="submission" date="2018-05" db="EMBL/GenBank/DDBJ databases">
        <title>Genetic diversity of glacier-inhabiting Cryobacterium bacteria in China and description of Cryobacterium mengkeensis sp. nov. and Arthrobacter glacialis sp. nov.</title>
        <authorList>
            <person name="Liu Q."/>
            <person name="Xin Y.-H."/>
        </authorList>
    </citation>
    <scope>NUCLEOTIDE SEQUENCE [LARGE SCALE GENOMIC DNA]</scope>
    <source>
        <strain evidence="11 12">LI2</strain>
    </source>
</reference>
<evidence type="ECO:0000259" key="10">
    <source>
        <dbReference type="PROSITE" id="PS51123"/>
    </source>
</evidence>
<proteinExistence type="inferred from homology"/>
<feature type="region of interest" description="Disordered" evidence="8">
    <location>
        <begin position="1"/>
        <end position="21"/>
    </location>
</feature>
<organism evidence="11 12">
    <name type="scientific">Arthrobacter livingstonensis</name>
    <dbReference type="NCBI Taxonomy" id="670078"/>
    <lineage>
        <taxon>Bacteria</taxon>
        <taxon>Bacillati</taxon>
        <taxon>Actinomycetota</taxon>
        <taxon>Actinomycetes</taxon>
        <taxon>Micrococcales</taxon>
        <taxon>Micrococcaceae</taxon>
        <taxon>Arthrobacter</taxon>
    </lineage>
</organism>
<keyword evidence="12" id="KW-1185">Reference proteome</keyword>
<evidence type="ECO:0000256" key="6">
    <source>
        <dbReference type="ARBA" id="ARBA00023136"/>
    </source>
</evidence>
<evidence type="ECO:0000256" key="4">
    <source>
        <dbReference type="ARBA" id="ARBA00022692"/>
    </source>
</evidence>
<dbReference type="AlphaFoldDB" id="A0A2V5L647"/>
<keyword evidence="11" id="KW-0282">Flagellum</keyword>
<evidence type="ECO:0000256" key="3">
    <source>
        <dbReference type="ARBA" id="ARBA00022475"/>
    </source>
</evidence>
<comment type="caution">
    <text evidence="11">The sequence shown here is derived from an EMBL/GenBank/DDBJ whole genome shotgun (WGS) entry which is preliminary data.</text>
</comment>
<dbReference type="EMBL" id="QJVD01000012">
    <property type="protein sequence ID" value="PYI66865.1"/>
    <property type="molecule type" value="Genomic_DNA"/>
</dbReference>
<dbReference type="SUPFAM" id="SSF103088">
    <property type="entry name" value="OmpA-like"/>
    <property type="match status" value="1"/>
</dbReference>
<dbReference type="PANTHER" id="PTHR30329">
    <property type="entry name" value="STATOR ELEMENT OF FLAGELLAR MOTOR COMPLEX"/>
    <property type="match status" value="1"/>
</dbReference>